<sequence length="154" mass="17778">MSYEEKETFKLIDSTKAIHQMSQSLYDRYFFEWIGFFGSSNEFQEVYQVSYGSDGPSPIDLSVNLESYIGEGHSAYDLRIQINEFEVYASPNKLTPSVVPLEIMGRPYNRVYSLKAYSLKVPNVIQDSAIVLWNREYGLIQLQFSNGKTITRKD</sequence>
<protein>
    <submittedName>
        <fullName evidence="1">Uncharacterized protein</fullName>
    </submittedName>
</protein>
<proteinExistence type="predicted"/>
<dbReference type="EMBL" id="BAABGX010000002">
    <property type="protein sequence ID" value="GAA4311582.1"/>
    <property type="molecule type" value="Genomic_DNA"/>
</dbReference>
<organism evidence="1 2">
    <name type="scientific">Nibribacter koreensis</name>
    <dbReference type="NCBI Taxonomy" id="1084519"/>
    <lineage>
        <taxon>Bacteria</taxon>
        <taxon>Pseudomonadati</taxon>
        <taxon>Bacteroidota</taxon>
        <taxon>Cytophagia</taxon>
        <taxon>Cytophagales</taxon>
        <taxon>Hymenobacteraceae</taxon>
        <taxon>Nibribacter</taxon>
    </lineage>
</organism>
<keyword evidence="2" id="KW-1185">Reference proteome</keyword>
<gene>
    <name evidence="1" type="ORF">GCM10023183_30400</name>
</gene>
<accession>A0ABP8FV20</accession>
<name>A0ABP8FV20_9BACT</name>
<comment type="caution">
    <text evidence="1">The sequence shown here is derived from an EMBL/GenBank/DDBJ whole genome shotgun (WGS) entry which is preliminary data.</text>
</comment>
<evidence type="ECO:0000313" key="1">
    <source>
        <dbReference type="EMBL" id="GAA4311582.1"/>
    </source>
</evidence>
<evidence type="ECO:0000313" key="2">
    <source>
        <dbReference type="Proteomes" id="UP001501844"/>
    </source>
</evidence>
<reference evidence="2" key="1">
    <citation type="journal article" date="2019" name="Int. J. Syst. Evol. Microbiol.">
        <title>The Global Catalogue of Microorganisms (GCM) 10K type strain sequencing project: providing services to taxonomists for standard genome sequencing and annotation.</title>
        <authorList>
            <consortium name="The Broad Institute Genomics Platform"/>
            <consortium name="The Broad Institute Genome Sequencing Center for Infectious Disease"/>
            <person name="Wu L."/>
            <person name="Ma J."/>
        </authorList>
    </citation>
    <scope>NUCLEOTIDE SEQUENCE [LARGE SCALE GENOMIC DNA]</scope>
    <source>
        <strain evidence="2">JCM 17917</strain>
    </source>
</reference>
<dbReference type="Proteomes" id="UP001501844">
    <property type="component" value="Unassembled WGS sequence"/>
</dbReference>